<organism evidence="2 3">
    <name type="scientific">Mycolicibacterium gadium</name>
    <name type="common">Mycobacterium gadium</name>
    <dbReference type="NCBI Taxonomy" id="1794"/>
    <lineage>
        <taxon>Bacteria</taxon>
        <taxon>Bacillati</taxon>
        <taxon>Actinomycetota</taxon>
        <taxon>Actinomycetes</taxon>
        <taxon>Mycobacteriales</taxon>
        <taxon>Mycobacteriaceae</taxon>
        <taxon>Mycolicibacterium</taxon>
    </lineage>
</organism>
<feature type="region of interest" description="Disordered" evidence="1">
    <location>
        <begin position="1"/>
        <end position="35"/>
    </location>
</feature>
<dbReference type="KEGG" id="mgad:MGAD_46190"/>
<evidence type="ECO:0000313" key="2">
    <source>
        <dbReference type="EMBL" id="BBZ20284.1"/>
    </source>
</evidence>
<dbReference type="Proteomes" id="UP000466187">
    <property type="component" value="Chromosome"/>
</dbReference>
<protein>
    <submittedName>
        <fullName evidence="2">Uncharacterized protein</fullName>
    </submittedName>
</protein>
<evidence type="ECO:0000256" key="1">
    <source>
        <dbReference type="SAM" id="MobiDB-lite"/>
    </source>
</evidence>
<proteinExistence type="predicted"/>
<dbReference type="AlphaFoldDB" id="A0A7I7WRZ2"/>
<dbReference type="EMBL" id="AP022608">
    <property type="protein sequence ID" value="BBZ20284.1"/>
    <property type="molecule type" value="Genomic_DNA"/>
</dbReference>
<accession>A0A7I7WRZ2</accession>
<gene>
    <name evidence="2" type="ORF">MGAD_46190</name>
</gene>
<name>A0A7I7WRZ2_MYCGU</name>
<reference evidence="2 3" key="1">
    <citation type="journal article" date="2019" name="Emerg. Microbes Infect.">
        <title>Comprehensive subspecies identification of 175 nontuberculous mycobacteria species based on 7547 genomic profiles.</title>
        <authorList>
            <person name="Matsumoto Y."/>
            <person name="Kinjo T."/>
            <person name="Motooka D."/>
            <person name="Nabeya D."/>
            <person name="Jung N."/>
            <person name="Uechi K."/>
            <person name="Horii T."/>
            <person name="Iida T."/>
            <person name="Fujita J."/>
            <person name="Nakamura S."/>
        </authorList>
    </citation>
    <scope>NUCLEOTIDE SEQUENCE [LARGE SCALE GENOMIC DNA]</scope>
    <source>
        <strain evidence="2 3">JCM 12688</strain>
    </source>
</reference>
<evidence type="ECO:0000313" key="3">
    <source>
        <dbReference type="Proteomes" id="UP000466187"/>
    </source>
</evidence>
<sequence>MQPLKGRQVLELGTRDPVHGARRRPSGCGIDDHDPRSAAHLERHIHPCGAAVNQSGTVGYAALPQMTNQDRADTVIAAQQIPAPDNEHRTTRRLDVDIGSVAVRARLRSRGNHTIPLITNLDSSRPDLPS</sequence>